<dbReference type="Pfam" id="PF00096">
    <property type="entry name" value="zf-C2H2"/>
    <property type="match status" value="2"/>
</dbReference>
<dbReference type="PANTHER" id="PTHR24394">
    <property type="entry name" value="ZINC FINGER PROTEIN"/>
    <property type="match status" value="1"/>
</dbReference>
<dbReference type="InterPro" id="IPR036236">
    <property type="entry name" value="Znf_C2H2_sf"/>
</dbReference>
<feature type="domain" description="C2H2-type" evidence="9">
    <location>
        <begin position="81"/>
        <end position="111"/>
    </location>
</feature>
<dbReference type="SUPFAM" id="SSF57667">
    <property type="entry name" value="beta-beta-alpha zinc fingers"/>
    <property type="match status" value="2"/>
</dbReference>
<evidence type="ECO:0000256" key="8">
    <source>
        <dbReference type="SAM" id="MobiDB-lite"/>
    </source>
</evidence>
<protein>
    <recommendedName>
        <fullName evidence="9">C2H2-type domain-containing protein</fullName>
    </recommendedName>
</protein>
<dbReference type="EMBL" id="CAWYQH010000057">
    <property type="protein sequence ID" value="CAK8678876.1"/>
    <property type="molecule type" value="Genomic_DNA"/>
</dbReference>
<evidence type="ECO:0000313" key="10">
    <source>
        <dbReference type="EMBL" id="CAK8678876.1"/>
    </source>
</evidence>
<evidence type="ECO:0000313" key="11">
    <source>
        <dbReference type="Proteomes" id="UP001642483"/>
    </source>
</evidence>
<evidence type="ECO:0000256" key="3">
    <source>
        <dbReference type="ARBA" id="ARBA00022737"/>
    </source>
</evidence>
<comment type="subcellular location">
    <subcellularLocation>
        <location evidence="1">Nucleus</location>
    </subcellularLocation>
</comment>
<keyword evidence="2" id="KW-0479">Metal-binding</keyword>
<dbReference type="Gene3D" id="3.30.160.60">
    <property type="entry name" value="Classic Zinc Finger"/>
    <property type="match status" value="3"/>
</dbReference>
<gene>
    <name evidence="10" type="ORF">CVLEPA_LOCUS9148</name>
</gene>
<feature type="region of interest" description="Disordered" evidence="8">
    <location>
        <begin position="251"/>
        <end position="281"/>
    </location>
</feature>
<feature type="domain" description="C2H2-type" evidence="9">
    <location>
        <begin position="542"/>
        <end position="569"/>
    </location>
</feature>
<dbReference type="PROSITE" id="PS00028">
    <property type="entry name" value="ZINC_FINGER_C2H2_1"/>
    <property type="match status" value="3"/>
</dbReference>
<evidence type="ECO:0000256" key="2">
    <source>
        <dbReference type="ARBA" id="ARBA00022723"/>
    </source>
</evidence>
<dbReference type="Proteomes" id="UP001642483">
    <property type="component" value="Unassembled WGS sequence"/>
</dbReference>
<accession>A0ABP0FJL4</accession>
<feature type="domain" description="C2H2-type" evidence="9">
    <location>
        <begin position="569"/>
        <end position="596"/>
    </location>
</feature>
<name>A0ABP0FJL4_CLALP</name>
<dbReference type="PROSITE" id="PS50157">
    <property type="entry name" value="ZINC_FINGER_C2H2_2"/>
    <property type="match status" value="5"/>
</dbReference>
<reference evidence="10 11" key="1">
    <citation type="submission" date="2024-02" db="EMBL/GenBank/DDBJ databases">
        <authorList>
            <person name="Daric V."/>
            <person name="Darras S."/>
        </authorList>
    </citation>
    <scope>NUCLEOTIDE SEQUENCE [LARGE SCALE GENOMIC DNA]</scope>
</reference>
<evidence type="ECO:0000256" key="5">
    <source>
        <dbReference type="ARBA" id="ARBA00022833"/>
    </source>
</evidence>
<proteinExistence type="predicted"/>
<evidence type="ECO:0000256" key="4">
    <source>
        <dbReference type="ARBA" id="ARBA00022771"/>
    </source>
</evidence>
<comment type="caution">
    <text evidence="10">The sequence shown here is derived from an EMBL/GenBank/DDBJ whole genome shotgun (WGS) entry which is preliminary data.</text>
</comment>
<keyword evidence="3" id="KW-0677">Repeat</keyword>
<keyword evidence="5" id="KW-0862">Zinc</keyword>
<organism evidence="10 11">
    <name type="scientific">Clavelina lepadiformis</name>
    <name type="common">Light-bulb sea squirt</name>
    <name type="synonym">Ascidia lepadiformis</name>
    <dbReference type="NCBI Taxonomy" id="159417"/>
    <lineage>
        <taxon>Eukaryota</taxon>
        <taxon>Metazoa</taxon>
        <taxon>Chordata</taxon>
        <taxon>Tunicata</taxon>
        <taxon>Ascidiacea</taxon>
        <taxon>Aplousobranchia</taxon>
        <taxon>Clavelinidae</taxon>
        <taxon>Clavelina</taxon>
    </lineage>
</organism>
<feature type="domain" description="C2H2-type" evidence="9">
    <location>
        <begin position="176"/>
        <end position="204"/>
    </location>
</feature>
<dbReference type="PANTHER" id="PTHR24394:SF44">
    <property type="entry name" value="ZINC FINGER PROTEIN 271-LIKE"/>
    <property type="match status" value="1"/>
</dbReference>
<feature type="domain" description="C2H2-type" evidence="9">
    <location>
        <begin position="131"/>
        <end position="165"/>
    </location>
</feature>
<dbReference type="InterPro" id="IPR013087">
    <property type="entry name" value="Znf_C2H2_type"/>
</dbReference>
<keyword evidence="4 7" id="KW-0863">Zinc-finger</keyword>
<evidence type="ECO:0000256" key="6">
    <source>
        <dbReference type="ARBA" id="ARBA00023242"/>
    </source>
</evidence>
<feature type="compositionally biased region" description="Low complexity" evidence="8">
    <location>
        <begin position="517"/>
        <end position="530"/>
    </location>
</feature>
<evidence type="ECO:0000259" key="9">
    <source>
        <dbReference type="PROSITE" id="PS50157"/>
    </source>
</evidence>
<feature type="region of interest" description="Disordered" evidence="8">
    <location>
        <begin position="591"/>
        <end position="613"/>
    </location>
</feature>
<evidence type="ECO:0000256" key="7">
    <source>
        <dbReference type="PROSITE-ProRule" id="PRU00042"/>
    </source>
</evidence>
<feature type="compositionally biased region" description="Low complexity" evidence="8">
    <location>
        <begin position="253"/>
        <end position="281"/>
    </location>
</feature>
<feature type="region of interest" description="Disordered" evidence="8">
    <location>
        <begin position="517"/>
        <end position="540"/>
    </location>
</feature>
<keyword evidence="11" id="KW-1185">Reference proteome</keyword>
<sequence length="728" mass="80810">MSMLAGPSQTGIFTVSINPSMTTQVISPSTLSTVPSLQILPQPVQQVTQRQMPQIVSSGQVVNLTPATPIRSSPPNGSKTHTCSFCHKNFSSRYNVTRHEKICKANTNLVPQQQQQMIPTNSIDGGSAKAFQCVYCQKTFGTQDTLSRHQKKCKSTSNMQVQSRPQTHVGHSRRVHICRYCAKEFSTKWNVIRHERLFHDPNNDPVIVPQSVANGVTTMPVAAPAGKPESSKYNAIRHEKICTRVLENSANNQEQTNQQQQQAQQHQQQSQQQTQQQQQQTTMPKTIQSAVFQGANIVSSVQSQPPPLILATAQSQQIQQQQQQLTQQQPLQHQIAQVQHQANLQQANLQNTQQQQPQQLLPQQTMLVIEQHPTTPFHVCKFCNKQFTTRCDPVGHNLMPTVATITGQPMQLPIGSSAAQLTGLVTPVMASIPQVTLVQSQLQQQGGALQGQVIQTQLQQEKVQTQQDNTAQQPNSQTVQASQQQQIAVQQQQQQHVQLQTPHQTHMVRAQPIRQLPQQQADNTQQQVQQHGDPQSQGDRQHACKYCEKHFATKWYVEQHEKIHTGEADMCKQCGKYFVTRWHLDKHMRVHMSGGPNAKKQKKENSPSTTTTIMASNNTNRVEEMAYPQILVGHSGGTAVAGIRQISTSSGNVTANGGNELTQTSRPASATYVQSTDRGQYFLPNDQSINQTVSATVPSSQVSVHSEQQSTVDKSQIANSLSVSYTLP</sequence>
<evidence type="ECO:0000256" key="1">
    <source>
        <dbReference type="ARBA" id="ARBA00004123"/>
    </source>
</evidence>
<keyword evidence="6" id="KW-0539">Nucleus</keyword>
<dbReference type="SMART" id="SM00355">
    <property type="entry name" value="ZnF_C2H2"/>
    <property type="match status" value="5"/>
</dbReference>